<dbReference type="Proteomes" id="UP000308382">
    <property type="component" value="Unassembled WGS sequence"/>
</dbReference>
<name>A0A5R8LNY4_9FLAO</name>
<dbReference type="GO" id="GO:0016747">
    <property type="term" value="F:acyltransferase activity, transferring groups other than amino-acyl groups"/>
    <property type="evidence" value="ECO:0007669"/>
    <property type="project" value="InterPro"/>
</dbReference>
<gene>
    <name evidence="2" type="ORF">FEK29_17820</name>
</gene>
<dbReference type="Pfam" id="PF13673">
    <property type="entry name" value="Acetyltransf_10"/>
    <property type="match status" value="1"/>
</dbReference>
<dbReference type="PROSITE" id="PS51186">
    <property type="entry name" value="GNAT"/>
    <property type="match status" value="1"/>
</dbReference>
<dbReference type="EMBL" id="VBUK01000030">
    <property type="protein sequence ID" value="TLF38946.1"/>
    <property type="molecule type" value="Genomic_DNA"/>
</dbReference>
<evidence type="ECO:0000313" key="3">
    <source>
        <dbReference type="Proteomes" id="UP000308382"/>
    </source>
</evidence>
<dbReference type="InterPro" id="IPR000182">
    <property type="entry name" value="GNAT_dom"/>
</dbReference>
<dbReference type="SUPFAM" id="SSF55729">
    <property type="entry name" value="Acyl-CoA N-acyltransferases (Nat)"/>
    <property type="match status" value="1"/>
</dbReference>
<dbReference type="Gene3D" id="3.40.630.30">
    <property type="match status" value="1"/>
</dbReference>
<organism evidence="2 3">
    <name type="scientific">Maribacter aurantiacus</name>
    <dbReference type="NCBI Taxonomy" id="1882343"/>
    <lineage>
        <taxon>Bacteria</taxon>
        <taxon>Pseudomonadati</taxon>
        <taxon>Bacteroidota</taxon>
        <taxon>Flavobacteriia</taxon>
        <taxon>Flavobacteriales</taxon>
        <taxon>Flavobacteriaceae</taxon>
        <taxon>Maribacter</taxon>
    </lineage>
</organism>
<reference evidence="2 3" key="1">
    <citation type="journal article" date="2017" name="Int. J. Syst. Evol. Microbiol.">
        <title>Maripseudobacter aurantiacus gen. nov., sp. nov., a novel member of the family Flavobacteriaceae isolated from a sedimentation basin.</title>
        <authorList>
            <person name="Chen C."/>
            <person name="Su Y."/>
            <person name="Tao T."/>
            <person name="Fu G."/>
            <person name="Zhang C."/>
            <person name="Sun C."/>
            <person name="Zhang X."/>
            <person name="Wu M."/>
        </authorList>
    </citation>
    <scope>NUCLEOTIDE SEQUENCE [LARGE SCALE GENOMIC DNA]</scope>
    <source>
        <strain evidence="3">CDA4</strain>
    </source>
</reference>
<comment type="caution">
    <text evidence="2">The sequence shown here is derived from an EMBL/GenBank/DDBJ whole genome shotgun (WGS) entry which is preliminary data.</text>
</comment>
<dbReference type="AlphaFoldDB" id="A0A5R8LNY4"/>
<proteinExistence type="predicted"/>
<dbReference type="CDD" id="cd04301">
    <property type="entry name" value="NAT_SF"/>
    <property type="match status" value="1"/>
</dbReference>
<dbReference type="PANTHER" id="PTHR43233">
    <property type="entry name" value="FAMILY N-ACETYLTRANSFERASE, PUTATIVE (AFU_ORTHOLOGUE AFUA_6G03350)-RELATED"/>
    <property type="match status" value="1"/>
</dbReference>
<dbReference type="InterPro" id="IPR016181">
    <property type="entry name" value="Acyl_CoA_acyltransferase"/>
</dbReference>
<sequence>MEFEINTIELPTEKELENLFSQTTWASERKSQNIRRMLNNVNVFVTIRKNSELIGFGRAISDGIYRALVDDIIVDNDYRKKGLGKIIVENILKQLNGIDEIFLNTKPDLEQFYKKFGFNKANTITMKKSIKH</sequence>
<dbReference type="OrthoDB" id="9789605at2"/>
<dbReference type="RefSeq" id="WP_138259790.1">
    <property type="nucleotide sequence ID" value="NZ_VBUK01000030.1"/>
</dbReference>
<feature type="domain" description="N-acetyltransferase" evidence="1">
    <location>
        <begin position="6"/>
        <end position="132"/>
    </location>
</feature>
<keyword evidence="3" id="KW-1185">Reference proteome</keyword>
<keyword evidence="2" id="KW-0808">Transferase</keyword>
<dbReference type="PANTHER" id="PTHR43233:SF1">
    <property type="entry name" value="FAMILY N-ACETYLTRANSFERASE, PUTATIVE (AFU_ORTHOLOGUE AFUA_6G03350)-RELATED"/>
    <property type="match status" value="1"/>
</dbReference>
<evidence type="ECO:0000259" key="1">
    <source>
        <dbReference type="PROSITE" id="PS51186"/>
    </source>
</evidence>
<evidence type="ECO:0000313" key="2">
    <source>
        <dbReference type="EMBL" id="TLF38946.1"/>
    </source>
</evidence>
<protein>
    <submittedName>
        <fullName evidence="2">GNAT family N-acetyltransferase</fullName>
    </submittedName>
</protein>
<dbReference type="InterPro" id="IPR053144">
    <property type="entry name" value="Acetyltransferase_Butenolide"/>
</dbReference>
<accession>A0A5R8LNY4</accession>